<proteinExistence type="predicted"/>
<evidence type="ECO:0000313" key="1">
    <source>
        <dbReference type="EMBL" id="RYB06662.1"/>
    </source>
</evidence>
<reference evidence="1 2" key="2">
    <citation type="submission" date="2019-02" db="EMBL/GenBank/DDBJ databases">
        <title>'Lichenibacterium ramalinii' gen. nov. sp. nov., 'Lichenibacterium minor' gen. nov. sp. nov.</title>
        <authorList>
            <person name="Pankratov T."/>
        </authorList>
    </citation>
    <scope>NUCLEOTIDE SEQUENCE [LARGE SCALE GENOMIC DNA]</scope>
    <source>
        <strain evidence="1 2">RmlP001</strain>
    </source>
</reference>
<protein>
    <submittedName>
        <fullName evidence="1">Uncharacterized protein</fullName>
    </submittedName>
</protein>
<evidence type="ECO:0000313" key="2">
    <source>
        <dbReference type="Proteomes" id="UP000289411"/>
    </source>
</evidence>
<name>A0A4Q2RFU3_9HYPH</name>
<sequence length="168" mass="19160">MMSAFQAGRELQHDGETYSAQEEINQFMNRFLGFVSRDNSRARVAPEQLREVGALTVQDLSAALDKVDQVFQCLDNERLRSVQYSIQLEALNSLHRATVLTRDESATKADEGALHRRCQDLQDYIDLLARVYPALRLGRGKATRIDACRTRLGKRVKRQRRRSSAVAH</sequence>
<dbReference type="AlphaFoldDB" id="A0A4Q2RFU3"/>
<dbReference type="RefSeq" id="WP_129218018.1">
    <property type="nucleotide sequence ID" value="NZ_QYBC01000003.1"/>
</dbReference>
<accession>A0A4Q2RFU3</accession>
<comment type="caution">
    <text evidence="1">The sequence shown here is derived from an EMBL/GenBank/DDBJ whole genome shotgun (WGS) entry which is preliminary data.</text>
</comment>
<keyword evidence="2" id="KW-1185">Reference proteome</keyword>
<reference evidence="1 2" key="1">
    <citation type="submission" date="2018-09" db="EMBL/GenBank/DDBJ databases">
        <authorList>
            <person name="Grouzdev D.S."/>
            <person name="Krutkina M.S."/>
        </authorList>
    </citation>
    <scope>NUCLEOTIDE SEQUENCE [LARGE SCALE GENOMIC DNA]</scope>
    <source>
        <strain evidence="1 2">RmlP001</strain>
    </source>
</reference>
<dbReference type="Proteomes" id="UP000289411">
    <property type="component" value="Unassembled WGS sequence"/>
</dbReference>
<organism evidence="1 2">
    <name type="scientific">Lichenibacterium ramalinae</name>
    <dbReference type="NCBI Taxonomy" id="2316527"/>
    <lineage>
        <taxon>Bacteria</taxon>
        <taxon>Pseudomonadati</taxon>
        <taxon>Pseudomonadota</taxon>
        <taxon>Alphaproteobacteria</taxon>
        <taxon>Hyphomicrobiales</taxon>
        <taxon>Lichenihabitantaceae</taxon>
        <taxon>Lichenibacterium</taxon>
    </lineage>
</organism>
<dbReference type="EMBL" id="QYBC01000003">
    <property type="protein sequence ID" value="RYB06662.1"/>
    <property type="molecule type" value="Genomic_DNA"/>
</dbReference>
<gene>
    <name evidence="1" type="ORF">D3272_04845</name>
</gene>